<sequence length="200" mass="22341">MGIGLSNTSYHIYYKNPTTESAFIAGAVASGYFTPLALNLGYQANNRISLQFGLAYGGSKNHGFLADVYGVDYNFYSKTRVVAISITTRFIVLNAYKRFPIYATVSIMPAWGKTTLRSVENCNTVITTKSAQDAGMNLFATAGVGFNYKIWRRFTGYAEVLLVKSNLTGENSRYYDWRGESPQYIQVISSLAFGFNYNFR</sequence>
<dbReference type="InterPro" id="IPR011250">
    <property type="entry name" value="OMP/PagP_B-barrel"/>
</dbReference>
<dbReference type="AlphaFoldDB" id="A0A2T2YKX4"/>
<evidence type="ECO:0000313" key="2">
    <source>
        <dbReference type="Proteomes" id="UP000240357"/>
    </source>
</evidence>
<comment type="caution">
    <text evidence="1">The sequence shown here is derived from an EMBL/GenBank/DDBJ whole genome shotgun (WGS) entry which is preliminary data.</text>
</comment>
<gene>
    <name evidence="1" type="ORF">AHMF7605_22985</name>
</gene>
<keyword evidence="2" id="KW-1185">Reference proteome</keyword>
<reference evidence="1 2" key="1">
    <citation type="submission" date="2018-03" db="EMBL/GenBank/DDBJ databases">
        <title>Adhaeribacter sp. HMF7605 Genome sequencing and assembly.</title>
        <authorList>
            <person name="Kang H."/>
            <person name="Kang J."/>
            <person name="Cha I."/>
            <person name="Kim H."/>
            <person name="Joh K."/>
        </authorList>
    </citation>
    <scope>NUCLEOTIDE SEQUENCE [LARGE SCALE GENOMIC DNA]</scope>
    <source>
        <strain evidence="1 2">HMF7605</strain>
    </source>
</reference>
<accession>A0A2T2YKX4</accession>
<dbReference type="EMBL" id="PYFT01000001">
    <property type="protein sequence ID" value="PSR56163.1"/>
    <property type="molecule type" value="Genomic_DNA"/>
</dbReference>
<dbReference type="SUPFAM" id="SSF56925">
    <property type="entry name" value="OMPA-like"/>
    <property type="match status" value="1"/>
</dbReference>
<name>A0A2T2YKX4_9BACT</name>
<proteinExistence type="predicted"/>
<protein>
    <recommendedName>
        <fullName evidence="3">Outer membrane protein beta-barrel domain-containing protein</fullName>
    </recommendedName>
</protein>
<evidence type="ECO:0000313" key="1">
    <source>
        <dbReference type="EMBL" id="PSR56163.1"/>
    </source>
</evidence>
<evidence type="ECO:0008006" key="3">
    <source>
        <dbReference type="Google" id="ProtNLM"/>
    </source>
</evidence>
<dbReference type="Proteomes" id="UP000240357">
    <property type="component" value="Unassembled WGS sequence"/>
</dbReference>
<organism evidence="1 2">
    <name type="scientific">Adhaeribacter arboris</name>
    <dbReference type="NCBI Taxonomy" id="2072846"/>
    <lineage>
        <taxon>Bacteria</taxon>
        <taxon>Pseudomonadati</taxon>
        <taxon>Bacteroidota</taxon>
        <taxon>Cytophagia</taxon>
        <taxon>Cytophagales</taxon>
        <taxon>Hymenobacteraceae</taxon>
        <taxon>Adhaeribacter</taxon>
    </lineage>
</organism>